<sequence>MASEKTRAERNYEARVDLATAYRACNYYNLNYGIFNHITQRAPAKDREGDVMLIVPYGLLWDEVTQSCLIGIDFETGEVVEGEGKIAETANAIHRAIHRTRFPIDGTTSIMHTHQSYTTTLACVDDPEPFKFGLSQGSMFFYGKMAFDHGYTGFAHADDEGYRLAKVLGDKSVLMMCNHGVLTVGKRACDAFYILYELEVSAKIQVQAQSTGMKLRMAPQELCEKVANDYDGMDGDRLLFFKALRKQMTNQKPCVTD</sequence>
<dbReference type="Pfam" id="PF00596">
    <property type="entry name" value="Aldolase_II"/>
    <property type="match status" value="1"/>
</dbReference>
<dbReference type="GeneID" id="105437820"/>
<dbReference type="InterPro" id="IPR036409">
    <property type="entry name" value="Aldolase_II/adducin_N_sf"/>
</dbReference>
<dbReference type="InParanoid" id="A0A7M7PUS8"/>
<feature type="domain" description="Class II aldolase/adducin N-terminal" evidence="2">
    <location>
        <begin position="16"/>
        <end position="206"/>
    </location>
</feature>
<dbReference type="EnsemblMetazoa" id="XM_030999999">
    <property type="protein sequence ID" value="XP_030855859"/>
    <property type="gene ID" value="LOC105437820"/>
</dbReference>
<dbReference type="OrthoDB" id="3238794at2759"/>
<organism evidence="3 4">
    <name type="scientific">Strongylocentrotus purpuratus</name>
    <name type="common">Purple sea urchin</name>
    <dbReference type="NCBI Taxonomy" id="7668"/>
    <lineage>
        <taxon>Eukaryota</taxon>
        <taxon>Metazoa</taxon>
        <taxon>Echinodermata</taxon>
        <taxon>Eleutherozoa</taxon>
        <taxon>Echinozoa</taxon>
        <taxon>Echinoidea</taxon>
        <taxon>Euechinoidea</taxon>
        <taxon>Echinacea</taxon>
        <taxon>Camarodonta</taxon>
        <taxon>Echinidea</taxon>
        <taxon>Strongylocentrotidae</taxon>
        <taxon>Strongylocentrotus</taxon>
    </lineage>
</organism>
<dbReference type="GO" id="GO:0005856">
    <property type="term" value="C:cytoskeleton"/>
    <property type="evidence" value="ECO:0000318"/>
    <property type="project" value="GO_Central"/>
</dbReference>
<dbReference type="Proteomes" id="UP000007110">
    <property type="component" value="Unassembled WGS sequence"/>
</dbReference>
<dbReference type="SUPFAM" id="SSF53639">
    <property type="entry name" value="AraD/HMP-PK domain-like"/>
    <property type="match status" value="1"/>
</dbReference>
<proteinExistence type="inferred from homology"/>
<dbReference type="RefSeq" id="XP_030855859.1">
    <property type="nucleotide sequence ID" value="XM_030999999.1"/>
</dbReference>
<dbReference type="SMART" id="SM01007">
    <property type="entry name" value="Aldolase_II"/>
    <property type="match status" value="1"/>
</dbReference>
<dbReference type="PANTHER" id="PTHR10672">
    <property type="entry name" value="ADDUCIN"/>
    <property type="match status" value="1"/>
</dbReference>
<evidence type="ECO:0000313" key="3">
    <source>
        <dbReference type="EnsemblMetazoa" id="XP_030855859"/>
    </source>
</evidence>
<dbReference type="AlphaFoldDB" id="A0A7M7PUS8"/>
<dbReference type="InterPro" id="IPR001303">
    <property type="entry name" value="Aldolase_II/adducin_N"/>
</dbReference>
<reference evidence="4" key="1">
    <citation type="submission" date="2015-02" db="EMBL/GenBank/DDBJ databases">
        <title>Genome sequencing for Strongylocentrotus purpuratus.</title>
        <authorList>
            <person name="Murali S."/>
            <person name="Liu Y."/>
            <person name="Vee V."/>
            <person name="English A."/>
            <person name="Wang M."/>
            <person name="Skinner E."/>
            <person name="Han Y."/>
            <person name="Muzny D.M."/>
            <person name="Worley K.C."/>
            <person name="Gibbs R.A."/>
        </authorList>
    </citation>
    <scope>NUCLEOTIDE SEQUENCE</scope>
</reference>
<name>A0A7M7PUS8_STRPU</name>
<evidence type="ECO:0000259" key="2">
    <source>
        <dbReference type="SMART" id="SM01007"/>
    </source>
</evidence>
<comment type="similarity">
    <text evidence="1">Belongs to the aldolase class II family. Adducin subfamily.</text>
</comment>
<accession>A0A7M7PUS8</accession>
<keyword evidence="4" id="KW-1185">Reference proteome</keyword>
<evidence type="ECO:0000256" key="1">
    <source>
        <dbReference type="ARBA" id="ARBA00006274"/>
    </source>
</evidence>
<dbReference type="GO" id="GO:0005886">
    <property type="term" value="C:plasma membrane"/>
    <property type="evidence" value="ECO:0007669"/>
    <property type="project" value="UniProtKB-SubCell"/>
</dbReference>
<evidence type="ECO:0000313" key="4">
    <source>
        <dbReference type="Proteomes" id="UP000007110"/>
    </source>
</evidence>
<dbReference type="InterPro" id="IPR051017">
    <property type="entry name" value="Aldolase-II_Adducin_sf"/>
</dbReference>
<dbReference type="GO" id="GO:0051015">
    <property type="term" value="F:actin filament binding"/>
    <property type="evidence" value="ECO:0000318"/>
    <property type="project" value="GO_Central"/>
</dbReference>
<protein>
    <recommendedName>
        <fullName evidence="2">Class II aldolase/adducin N-terminal domain-containing protein</fullName>
    </recommendedName>
</protein>
<dbReference type="KEGG" id="spu:105437820"/>
<reference evidence="3" key="2">
    <citation type="submission" date="2021-01" db="UniProtKB">
        <authorList>
            <consortium name="EnsemblMetazoa"/>
        </authorList>
    </citation>
    <scope>IDENTIFICATION</scope>
</reference>
<dbReference type="Gene3D" id="3.40.225.10">
    <property type="entry name" value="Class II aldolase/adducin N-terminal domain"/>
    <property type="match status" value="1"/>
</dbReference>
<dbReference type="PANTHER" id="PTHR10672:SF21">
    <property type="entry name" value="CLASS II ALDOLASE_ADDUCIN N-TERMINAL DOMAIN-CONTAINING PROTEIN"/>
    <property type="match status" value="1"/>
</dbReference>
<dbReference type="OMA" id="NPWGLWW"/>